<feature type="compositionally biased region" description="Low complexity" evidence="1">
    <location>
        <begin position="46"/>
        <end position="62"/>
    </location>
</feature>
<dbReference type="GeneID" id="110791403"/>
<dbReference type="RefSeq" id="XP_056689674.1">
    <property type="nucleotide sequence ID" value="XM_056833696.1"/>
</dbReference>
<dbReference type="Proteomes" id="UP000813463">
    <property type="component" value="Chromosome 1"/>
</dbReference>
<dbReference type="AlphaFoldDB" id="A0A9R0IME3"/>
<evidence type="ECO:0000313" key="5">
    <source>
        <dbReference type="RefSeq" id="XP_056696671.1"/>
    </source>
</evidence>
<name>A0A9R0IME3_SPIOL</name>
<evidence type="ECO:0000313" key="4">
    <source>
        <dbReference type="RefSeq" id="XP_056689674.1"/>
    </source>
</evidence>
<dbReference type="PANTHER" id="PTHR33622:SF10">
    <property type="entry name" value="MARKER FOR OXIDATIVE STRESS RESPONSE PROTEIN"/>
    <property type="match status" value="1"/>
</dbReference>
<dbReference type="Proteomes" id="UP000813463">
    <property type="component" value="Chromosome 4"/>
</dbReference>
<dbReference type="RefSeq" id="XP_056696671.1">
    <property type="nucleotide sequence ID" value="XM_056840693.1"/>
</dbReference>
<reference evidence="2" key="1">
    <citation type="journal article" date="2021" name="Nat. Commun.">
        <title>Genomic analyses provide insights into spinach domestication and the genetic basis of agronomic traits.</title>
        <authorList>
            <person name="Cai X."/>
            <person name="Sun X."/>
            <person name="Xu C."/>
            <person name="Sun H."/>
            <person name="Wang X."/>
            <person name="Ge C."/>
            <person name="Zhang Z."/>
            <person name="Wang Q."/>
            <person name="Fei Z."/>
            <person name="Jiao C."/>
            <person name="Wang Q."/>
        </authorList>
    </citation>
    <scope>NUCLEOTIDE SEQUENCE [LARGE SCALE GENOMIC DNA]</scope>
    <source>
        <strain evidence="2">cv. Varoflay</strain>
    </source>
</reference>
<evidence type="ECO:0000256" key="1">
    <source>
        <dbReference type="SAM" id="MobiDB-lite"/>
    </source>
</evidence>
<evidence type="ECO:0000313" key="2">
    <source>
        <dbReference type="Proteomes" id="UP000813463"/>
    </source>
</evidence>
<reference evidence="3 4" key="2">
    <citation type="submission" date="2025-05" db="UniProtKB">
        <authorList>
            <consortium name="RefSeq"/>
        </authorList>
    </citation>
    <scope>IDENTIFICATION</scope>
    <source>
        <tissue evidence="3 4">Leaf</tissue>
    </source>
</reference>
<accession>A0A9R0IME3</accession>
<sequence>MLLQLRMSANVALSAQWKSNVSGDEHTWVTLRARLVTSNMDSQKNPAETKSSATAPTPAIASCRRKKKDDATFLEDLKGHIDEFIDASMDEHKLCFTKTIQKMFSISKVVAQRNSEQQEVESVLFTPV</sequence>
<evidence type="ECO:0000313" key="6">
    <source>
        <dbReference type="RefSeq" id="XP_056696674.1"/>
    </source>
</evidence>
<dbReference type="KEGG" id="soe:110791403"/>
<protein>
    <submittedName>
        <fullName evidence="3 5">Uncharacterized protein isoform X1</fullName>
    </submittedName>
</protein>
<organism evidence="2 3">
    <name type="scientific">Spinacia oleracea</name>
    <name type="common">Spinach</name>
    <dbReference type="NCBI Taxonomy" id="3562"/>
    <lineage>
        <taxon>Eukaryota</taxon>
        <taxon>Viridiplantae</taxon>
        <taxon>Streptophyta</taxon>
        <taxon>Embryophyta</taxon>
        <taxon>Tracheophyta</taxon>
        <taxon>Spermatophyta</taxon>
        <taxon>Magnoliopsida</taxon>
        <taxon>eudicotyledons</taxon>
        <taxon>Gunneridae</taxon>
        <taxon>Pentapetalae</taxon>
        <taxon>Caryophyllales</taxon>
        <taxon>Chenopodiaceae</taxon>
        <taxon>Chenopodioideae</taxon>
        <taxon>Anserineae</taxon>
        <taxon>Spinacia</taxon>
    </lineage>
</organism>
<proteinExistence type="predicted"/>
<dbReference type="RefSeq" id="XP_021851836.2">
    <property type="nucleotide sequence ID" value="XM_021996144.2"/>
</dbReference>
<dbReference type="Proteomes" id="UP000813463">
    <property type="component" value="Chromosome 6"/>
</dbReference>
<gene>
    <name evidence="3" type="primary">LOC110791403</name>
    <name evidence="4" type="synonym">LOC130459098</name>
    <name evidence="5 6" type="synonym">LOC130470483</name>
</gene>
<feature type="region of interest" description="Disordered" evidence="1">
    <location>
        <begin position="39"/>
        <end position="63"/>
    </location>
</feature>
<keyword evidence="2" id="KW-1185">Reference proteome</keyword>
<dbReference type="PANTHER" id="PTHR33622">
    <property type="entry name" value="OS03G0724500 PROTEIN"/>
    <property type="match status" value="1"/>
</dbReference>
<evidence type="ECO:0000313" key="3">
    <source>
        <dbReference type="RefSeq" id="XP_021851836.2"/>
    </source>
</evidence>
<dbReference type="RefSeq" id="XP_056696674.1">
    <property type="nucleotide sequence ID" value="XM_056840696.1"/>
</dbReference>